<organism evidence="11">
    <name type="scientific">Capitella teleta</name>
    <name type="common">Polychaete worm</name>
    <dbReference type="NCBI Taxonomy" id="283909"/>
    <lineage>
        <taxon>Eukaryota</taxon>
        <taxon>Metazoa</taxon>
        <taxon>Spiralia</taxon>
        <taxon>Lophotrochozoa</taxon>
        <taxon>Annelida</taxon>
        <taxon>Polychaeta</taxon>
        <taxon>Sedentaria</taxon>
        <taxon>Scolecida</taxon>
        <taxon>Capitellidae</taxon>
        <taxon>Capitella</taxon>
    </lineage>
</organism>
<keyword evidence="5" id="KW-0812">Transmembrane</keyword>
<evidence type="ECO:0000256" key="8">
    <source>
        <dbReference type="ARBA" id="ARBA00023136"/>
    </source>
</evidence>
<dbReference type="Pfam" id="PF02485">
    <property type="entry name" value="Branch"/>
    <property type="match status" value="1"/>
</dbReference>
<comment type="subcellular location">
    <subcellularLocation>
        <location evidence="1">Membrane</location>
        <topology evidence="1">Single-pass type II membrane protein</topology>
    </subcellularLocation>
</comment>
<dbReference type="EMBL" id="AMQN01006912">
    <property type="status" value="NOT_ANNOTATED_CDS"/>
    <property type="molecule type" value="Genomic_DNA"/>
</dbReference>
<dbReference type="PANTHER" id="PTHR19297:SF181">
    <property type="entry name" value="PROTEIN XYLOSYLTRANSFERASE"/>
    <property type="match status" value="1"/>
</dbReference>
<dbReference type="OMA" id="KAYVFAY"/>
<dbReference type="PANTHER" id="PTHR19297">
    <property type="entry name" value="GLYCOSYLTRANSFERASE 14 FAMILY MEMBER"/>
    <property type="match status" value="1"/>
</dbReference>
<evidence type="ECO:0000256" key="2">
    <source>
        <dbReference type="ARBA" id="ARBA00004922"/>
    </source>
</evidence>
<reference evidence="13" key="1">
    <citation type="submission" date="2012-12" db="EMBL/GenBank/DDBJ databases">
        <authorList>
            <person name="Hellsten U."/>
            <person name="Grimwood J."/>
            <person name="Chapman J.A."/>
            <person name="Shapiro H."/>
            <person name="Aerts A."/>
            <person name="Otillar R.P."/>
            <person name="Terry A.Y."/>
            <person name="Boore J.L."/>
            <person name="Simakov O."/>
            <person name="Marletaz F."/>
            <person name="Cho S.-J."/>
            <person name="Edsinger-Gonzales E."/>
            <person name="Havlak P."/>
            <person name="Kuo D.-H."/>
            <person name="Larsson T."/>
            <person name="Lv J."/>
            <person name="Arendt D."/>
            <person name="Savage R."/>
            <person name="Osoegawa K."/>
            <person name="de Jong P."/>
            <person name="Lindberg D.R."/>
            <person name="Seaver E.C."/>
            <person name="Weisblat D.A."/>
            <person name="Putnam N.H."/>
            <person name="Grigoriev I.V."/>
            <person name="Rokhsar D.S."/>
        </authorList>
    </citation>
    <scope>NUCLEOTIDE SEQUENCE</scope>
    <source>
        <strain evidence="13">I ESC-2004</strain>
    </source>
</reference>
<evidence type="ECO:0000313" key="11">
    <source>
        <dbReference type="EMBL" id="ELU07911.1"/>
    </source>
</evidence>
<keyword evidence="8" id="KW-0472">Membrane</keyword>
<dbReference type="GO" id="GO:0016020">
    <property type="term" value="C:membrane"/>
    <property type="evidence" value="ECO:0007669"/>
    <property type="project" value="UniProtKB-SubCell"/>
</dbReference>
<dbReference type="InterPro" id="IPR003406">
    <property type="entry name" value="Glyco_trans_14"/>
</dbReference>
<evidence type="ECO:0000256" key="3">
    <source>
        <dbReference type="ARBA" id="ARBA00022676"/>
    </source>
</evidence>
<reference evidence="11 13" key="2">
    <citation type="journal article" date="2013" name="Nature">
        <title>Insights into bilaterian evolution from three spiralian genomes.</title>
        <authorList>
            <person name="Simakov O."/>
            <person name="Marletaz F."/>
            <person name="Cho S.J."/>
            <person name="Edsinger-Gonzales E."/>
            <person name="Havlak P."/>
            <person name="Hellsten U."/>
            <person name="Kuo D.H."/>
            <person name="Larsson T."/>
            <person name="Lv J."/>
            <person name="Arendt D."/>
            <person name="Savage R."/>
            <person name="Osoegawa K."/>
            <person name="de Jong P."/>
            <person name="Grimwood J."/>
            <person name="Chapman J.A."/>
            <person name="Shapiro H."/>
            <person name="Aerts A."/>
            <person name="Otillar R.P."/>
            <person name="Terry A.Y."/>
            <person name="Boore J.L."/>
            <person name="Grigoriev I.V."/>
            <person name="Lindberg D.R."/>
            <person name="Seaver E.C."/>
            <person name="Weisblat D.A."/>
            <person name="Putnam N.H."/>
            <person name="Rokhsar D.S."/>
        </authorList>
    </citation>
    <scope>NUCLEOTIDE SEQUENCE</scope>
    <source>
        <strain evidence="11 13">I ESC-2004</strain>
    </source>
</reference>
<evidence type="ECO:0000256" key="6">
    <source>
        <dbReference type="ARBA" id="ARBA00022968"/>
    </source>
</evidence>
<comment type="similarity">
    <text evidence="10">Belongs to the glycosyltransferase 14 family.</text>
</comment>
<evidence type="ECO:0000256" key="1">
    <source>
        <dbReference type="ARBA" id="ARBA00004606"/>
    </source>
</evidence>
<dbReference type="EMBL" id="KB299519">
    <property type="protein sequence ID" value="ELU07911.1"/>
    <property type="molecule type" value="Genomic_DNA"/>
</dbReference>
<keyword evidence="9" id="KW-0325">Glycoprotein</keyword>
<keyword evidence="4" id="KW-0808">Transferase</keyword>
<dbReference type="OrthoDB" id="2019572at2759"/>
<evidence type="ECO:0000256" key="4">
    <source>
        <dbReference type="ARBA" id="ARBA00022679"/>
    </source>
</evidence>
<evidence type="ECO:0000256" key="7">
    <source>
        <dbReference type="ARBA" id="ARBA00022989"/>
    </source>
</evidence>
<evidence type="ECO:0000313" key="13">
    <source>
        <dbReference type="Proteomes" id="UP000014760"/>
    </source>
</evidence>
<protein>
    <submittedName>
        <fullName evidence="11 12">Uncharacterized protein</fullName>
    </submittedName>
</protein>
<keyword evidence="7" id="KW-1133">Transmembrane helix</keyword>
<evidence type="ECO:0000256" key="9">
    <source>
        <dbReference type="ARBA" id="ARBA00023180"/>
    </source>
</evidence>
<evidence type="ECO:0000256" key="10">
    <source>
        <dbReference type="ARBA" id="ARBA00038150"/>
    </source>
</evidence>
<dbReference type="GO" id="GO:0008375">
    <property type="term" value="F:acetylglucosaminyltransferase activity"/>
    <property type="evidence" value="ECO:0007669"/>
    <property type="project" value="TreeGrafter"/>
</dbReference>
<comment type="pathway">
    <text evidence="2">Protein modification; protein glycosylation.</text>
</comment>
<proteinExistence type="inferred from homology"/>
<sequence length="344" mass="39747">MTSNCAEFISKRTYSMRALSSEEAEFPIAYNILVHKDTELFERLLRAIYQPQNSYCIHVDANSAEDFQTVIQKIAGCFPNVFIASKLEHVVYAGFSRLQADINCMKDHLERGVKWKYLLNLAGQAFPLKTNAEMVKILKIYNGVNDIEGIYGARVHRSRFENEYLEVNKKTLKKTGAKNPQPPHDIDIVRGSAYGVFSREFVHYIITDAYAIDLLKWSEKTYSPDEHYWATLHHTYTNPHMDVPGSYSGNPNKKPWLAVYVKWGGVDKCYGMWKRGVCIFGAADLPDLRDRHEMFCNKFFLDVQPVALDCLEAWIQHKTFCPSPIDHNFYSELPFVKQLSKSWF</sequence>
<evidence type="ECO:0000256" key="5">
    <source>
        <dbReference type="ARBA" id="ARBA00022692"/>
    </source>
</evidence>
<reference evidence="12" key="3">
    <citation type="submission" date="2015-06" db="UniProtKB">
        <authorList>
            <consortium name="EnsemblMetazoa"/>
        </authorList>
    </citation>
    <scope>IDENTIFICATION</scope>
</reference>
<accession>R7UWX6</accession>
<keyword evidence="6" id="KW-0735">Signal-anchor</keyword>
<dbReference type="EnsemblMetazoa" id="CapteT5244">
    <property type="protein sequence ID" value="CapteP5244"/>
    <property type="gene ID" value="CapteG5244"/>
</dbReference>
<name>R7UWX6_CAPTE</name>
<evidence type="ECO:0000313" key="12">
    <source>
        <dbReference type="EnsemblMetazoa" id="CapteP5244"/>
    </source>
</evidence>
<keyword evidence="13" id="KW-1185">Reference proteome</keyword>
<dbReference type="Proteomes" id="UP000014760">
    <property type="component" value="Unassembled WGS sequence"/>
</dbReference>
<dbReference type="AlphaFoldDB" id="R7UWX6"/>
<gene>
    <name evidence="11" type="ORF">CAPTEDRAFT_5244</name>
</gene>
<keyword evidence="3" id="KW-0328">Glycosyltransferase</keyword>
<dbReference type="HOGENOM" id="CLU_032341_1_0_1"/>
<dbReference type="STRING" id="283909.R7UWX6"/>